<dbReference type="EMBL" id="CAADFD010000161">
    <property type="protein sequence ID" value="VFJ69168.1"/>
    <property type="molecule type" value="Genomic_DNA"/>
</dbReference>
<reference evidence="2" key="1">
    <citation type="submission" date="2019-02" db="EMBL/GenBank/DDBJ databases">
        <authorList>
            <person name="Gruber-Vodicka R. H."/>
            <person name="Seah K. B. B."/>
        </authorList>
    </citation>
    <scope>NUCLEOTIDE SEQUENCE</scope>
    <source>
        <strain evidence="2">BECK_BZ106</strain>
    </source>
</reference>
<accession>A0A450TN55</accession>
<feature type="compositionally biased region" description="Basic and acidic residues" evidence="1">
    <location>
        <begin position="16"/>
        <end position="30"/>
    </location>
</feature>
<sequence length="30" mass="3449">MLGGDEALNMTAYSGEIDHRFRDKTDHPDR</sequence>
<feature type="region of interest" description="Disordered" evidence="1">
    <location>
        <begin position="1"/>
        <end position="30"/>
    </location>
</feature>
<gene>
    <name evidence="2" type="ORF">BECKFW1821B_GA0114236_11611</name>
</gene>
<evidence type="ECO:0000256" key="1">
    <source>
        <dbReference type="SAM" id="MobiDB-lite"/>
    </source>
</evidence>
<protein>
    <submittedName>
        <fullName evidence="2">Uncharacterized protein</fullName>
    </submittedName>
</protein>
<organism evidence="2">
    <name type="scientific">Candidatus Kentrum sp. FW</name>
    <dbReference type="NCBI Taxonomy" id="2126338"/>
    <lineage>
        <taxon>Bacteria</taxon>
        <taxon>Pseudomonadati</taxon>
        <taxon>Pseudomonadota</taxon>
        <taxon>Gammaproteobacteria</taxon>
        <taxon>Candidatus Kentrum</taxon>
    </lineage>
</organism>
<evidence type="ECO:0000313" key="2">
    <source>
        <dbReference type="EMBL" id="VFJ69168.1"/>
    </source>
</evidence>
<proteinExistence type="predicted"/>
<name>A0A450TN55_9GAMM</name>
<dbReference type="AlphaFoldDB" id="A0A450TN55"/>